<feature type="compositionally biased region" description="Gly residues" evidence="1">
    <location>
        <begin position="1081"/>
        <end position="1102"/>
    </location>
</feature>
<feature type="region of interest" description="Disordered" evidence="1">
    <location>
        <begin position="188"/>
        <end position="213"/>
    </location>
</feature>
<reference evidence="3 4" key="1">
    <citation type="submission" date="2016-10" db="EMBL/GenBank/DDBJ databases">
        <authorList>
            <person name="Varghese N."/>
            <person name="Submissions S."/>
        </authorList>
    </citation>
    <scope>NUCLEOTIDE SEQUENCE [LARGE SCALE GENOMIC DNA]</scope>
    <source>
        <strain evidence="3 4">DSM 17997</strain>
    </source>
</reference>
<feature type="region of interest" description="Disordered" evidence="1">
    <location>
        <begin position="1058"/>
        <end position="1125"/>
    </location>
</feature>
<keyword evidence="4" id="KW-1185">Reference proteome</keyword>
<feature type="compositionally biased region" description="Gly residues" evidence="1">
    <location>
        <begin position="1424"/>
        <end position="1433"/>
    </location>
</feature>
<dbReference type="Pfam" id="PF21722">
    <property type="entry name" value="Gly_rich_2"/>
    <property type="match status" value="3"/>
</dbReference>
<feature type="compositionally biased region" description="Gly residues" evidence="1">
    <location>
        <begin position="1334"/>
        <end position="1343"/>
    </location>
</feature>
<proteinExistence type="predicted"/>
<dbReference type="Gene3D" id="2.60.40.2700">
    <property type="match status" value="1"/>
</dbReference>
<name>A0A1H3KJQ0_9BACT</name>
<dbReference type="EMBL" id="FNQC01000001">
    <property type="protein sequence ID" value="SDY52411.1"/>
    <property type="molecule type" value="Genomic_DNA"/>
</dbReference>
<feature type="compositionally biased region" description="Gly residues" evidence="1">
    <location>
        <begin position="53"/>
        <end position="62"/>
    </location>
</feature>
<accession>A0A1H3KJQ0</accession>
<dbReference type="InterPro" id="IPR013783">
    <property type="entry name" value="Ig-like_fold"/>
</dbReference>
<dbReference type="RefSeq" id="WP_019596241.1">
    <property type="nucleotide sequence ID" value="NZ_FNQC01000001.1"/>
</dbReference>
<feature type="domain" description="Glycine-rich" evidence="2">
    <location>
        <begin position="965"/>
        <end position="1141"/>
    </location>
</feature>
<comment type="caution">
    <text evidence="3">The sequence shown here is derived from an EMBL/GenBank/DDBJ whole genome shotgun (WGS) entry which is preliminary data.</text>
</comment>
<dbReference type="Gene3D" id="2.60.40.10">
    <property type="entry name" value="Immunoglobulins"/>
    <property type="match status" value="1"/>
</dbReference>
<dbReference type="InterPro" id="IPR049304">
    <property type="entry name" value="Gly_rich_dom"/>
</dbReference>
<feature type="compositionally biased region" description="Gly residues" evidence="1">
    <location>
        <begin position="1058"/>
        <end position="1070"/>
    </location>
</feature>
<sequence>MFFNLSALAQTDSIPFSASGTFTVPHGVTSIQVQVWGGGGGGGFNNNPNANRPGGGGGGGGFSQSNNFAVTPGENIPFTIGIGGLGATTTIAINGSPSVFGSLIGNGGVGGQGGNGGLGGTSTGGIINSAGGNGASASGANNGGGGGGAAGNLTAIGGAGQGTNNGIGGAGGGGINGGGSGGNGGDNNFSGINGIVPGGGGGGEGGNGTRGGNGGNGRIVVTWTCPSPVLTSGIGSNSQTVCIGTPINNITYVIGGAYDVTFSGLPDGVTGIYNNGNVTLSGTPTVGGTFPYTITPVDGCEINMVYGSISVTPDNTAGTITQNTFCAGSPLPNDVFQPTTGATGLGTPTGLPAGVSVQLISNEIVFTGTPTQSGSFPYSIPLTGGCGNVFATGTLIINDVAVVDNPALAGQTVCVGSPFTPISINTGFGFTYQWYLNTSASNTGGTAIAAAISEIYLPTSGTVGTSYYYVEVSGVCGNVVKSPVSGALVVIPGNTASASSGSPTVCINQPIPNINHTTTGATGIGTPIGLPSGVNAIWNAGGITISGTPSQSGLFNYSIPLTGGCGTASATGTITVNALPAITSQNTPTQAVCINSAFGELSIPQETGLTYQWFRNTNALNTGGTSIPGATSVTFIPPANTVGTLYYYVQVSGACGLPVPSEVSGAQVVYPLPIIAFDSQPSGSFCVDVDVVYTTQPGQSNYVWTLPGVAGTDYTISAGGGQSDNSITVRWLTPGSKSLAVKYTNGNGCTAASPVSSNNLTIQRNTFSASIPTLPSVCVNTELSAVTINTTLATGIGTPTGLPPGVTVSFSGNSISIGGTPTTAGTFNYSIPLTGGCGTVNATGTLVVTPVYEIRTTTSVSPSFGGGAASITIRGDVASLPNGAYTVTYQLGLANSGGPFTTTVNVVNGIGTFNSVAIINEDLTSLEILSLRRPTDSCTVPISERNITFFGVCAAVYEEDGLFYVPAGITDITVKVWGGGGKGGNSTNSAGGGGGGGGGYSISTISVAPGQTVRVVVGDGGNTASPVGGVSFVTKSELNDLNLASVYADGGNPGSAGSVGVGGTGNGENGFDGTLNQGNLSNGGNGGRGGGNGGLGGSGAQGSGNDNNSTPGLVRGGGGGGARGNGRIGANGGKGLVIISYSCPPISPDKCFEVVDDGAKTGNTIIKFTCAENEWIAPTGLLDFTVVSIGGGGGGGMGNTGGGGGAGGLSSSTVFTNNPIGMEANTTFNIKVGQGGVGADNMSTRGTSGDSSVVSGNVDGNSINVSSPGGGGGGSFNASNPANGGAGASGGGGAFYNSSPNYQGAGGAGTAGMGFNGGIGGAKEFDNDPNKGAASGGGGGGAGGPGGTGTANGAGTAFGGIGGNGMVYNLFGTLIRYGGGGGGIGYNFNGNPENPGLGGIAGGVRVGGDGSASGAGLPGLPETGSGGGAGPGGGGQGGSGVVFIVYENFRILPVEYIFIKAEYLHEDRLAEITWATAKEWENSHFEVERSFQNINNWEAVGKVDGMGYSDEPAYYNFEDKNLPLTGGTVYYRLKQVGFSGKMDYSKVLSVRIPALQFTQGVWRAYPNPTDGEQLRISLMDRNQYDDEPITFRIIHPMSQTVDKSVRNESEMNEILSQVAKRVPRGVFVVEIKWGQKIEHIKVLKK</sequence>
<feature type="compositionally biased region" description="Gly residues" evidence="1">
    <location>
        <begin position="196"/>
        <end position="213"/>
    </location>
</feature>
<feature type="region of interest" description="Disordered" evidence="1">
    <location>
        <begin position="39"/>
        <end position="68"/>
    </location>
</feature>
<feature type="compositionally biased region" description="Low complexity" evidence="1">
    <location>
        <begin position="1071"/>
        <end position="1080"/>
    </location>
</feature>
<evidence type="ECO:0000259" key="2">
    <source>
        <dbReference type="Pfam" id="PF21722"/>
    </source>
</evidence>
<evidence type="ECO:0000256" key="1">
    <source>
        <dbReference type="SAM" id="MobiDB-lite"/>
    </source>
</evidence>
<feature type="domain" description="Glycine-rich" evidence="2">
    <location>
        <begin position="1174"/>
        <end position="1446"/>
    </location>
</feature>
<evidence type="ECO:0000313" key="4">
    <source>
        <dbReference type="Proteomes" id="UP000199663"/>
    </source>
</evidence>
<dbReference type="Proteomes" id="UP000199663">
    <property type="component" value="Unassembled WGS sequence"/>
</dbReference>
<feature type="compositionally biased region" description="Gly residues" evidence="1">
    <location>
        <begin position="1114"/>
        <end position="1125"/>
    </location>
</feature>
<gene>
    <name evidence="3" type="ORF">SAMN05444412_101419</name>
</gene>
<feature type="compositionally biased region" description="Low complexity" evidence="1">
    <location>
        <begin position="1248"/>
        <end position="1267"/>
    </location>
</feature>
<feature type="region of interest" description="Disordered" evidence="1">
    <location>
        <begin position="1412"/>
        <end position="1433"/>
    </location>
</feature>
<feature type="domain" description="Glycine-rich" evidence="2">
    <location>
        <begin position="19"/>
        <end position="223"/>
    </location>
</feature>
<organism evidence="3 4">
    <name type="scientific">Rhodonellum ikkaensis</name>
    <dbReference type="NCBI Taxonomy" id="336829"/>
    <lineage>
        <taxon>Bacteria</taxon>
        <taxon>Pseudomonadati</taxon>
        <taxon>Bacteroidota</taxon>
        <taxon>Cytophagia</taxon>
        <taxon>Cytophagales</taxon>
        <taxon>Cytophagaceae</taxon>
        <taxon>Rhodonellum</taxon>
    </lineage>
</organism>
<feature type="region of interest" description="Disordered" evidence="1">
    <location>
        <begin position="1323"/>
        <end position="1343"/>
    </location>
</feature>
<protein>
    <recommendedName>
        <fullName evidence="2">Glycine-rich domain-containing protein</fullName>
    </recommendedName>
</protein>
<feature type="region of interest" description="Disordered" evidence="1">
    <location>
        <begin position="1243"/>
        <end position="1278"/>
    </location>
</feature>
<evidence type="ECO:0000313" key="3">
    <source>
        <dbReference type="EMBL" id="SDY52411.1"/>
    </source>
</evidence>